<evidence type="ECO:0000256" key="1">
    <source>
        <dbReference type="SAM" id="Phobius"/>
    </source>
</evidence>
<evidence type="ECO:0000313" key="3">
    <source>
        <dbReference type="Proteomes" id="UP001152172"/>
    </source>
</evidence>
<organism evidence="2 3">
    <name type="scientific">Psychrobacillus psychrodurans</name>
    <dbReference type="NCBI Taxonomy" id="126157"/>
    <lineage>
        <taxon>Bacteria</taxon>
        <taxon>Bacillati</taxon>
        <taxon>Bacillota</taxon>
        <taxon>Bacilli</taxon>
        <taxon>Bacillales</taxon>
        <taxon>Bacillaceae</taxon>
        <taxon>Psychrobacillus</taxon>
    </lineage>
</organism>
<keyword evidence="1" id="KW-0472">Membrane</keyword>
<protein>
    <submittedName>
        <fullName evidence="2">Uncharacterized protein</fullName>
    </submittedName>
</protein>
<dbReference type="RefSeq" id="WP_269920582.1">
    <property type="nucleotide sequence ID" value="NZ_JAMKBI010000001.1"/>
</dbReference>
<dbReference type="Proteomes" id="UP001152172">
    <property type="component" value="Unassembled WGS sequence"/>
</dbReference>
<sequence>MVWTAIGGSSYIIGQIILSFICSESAVNILLIVGISILSLCTAFFTINIHRYFFINKNIDIVKQRYPEFGLPKSDRYTEQKKN</sequence>
<keyword evidence="3" id="KW-1185">Reference proteome</keyword>
<keyword evidence="1" id="KW-0812">Transmembrane</keyword>
<keyword evidence="1" id="KW-1133">Transmembrane helix</keyword>
<dbReference type="EMBL" id="JAMKBI010000001">
    <property type="protein sequence ID" value="MCZ8531897.1"/>
    <property type="molecule type" value="Genomic_DNA"/>
</dbReference>
<proteinExistence type="predicted"/>
<dbReference type="AlphaFoldDB" id="A0A9X3L667"/>
<evidence type="ECO:0000313" key="2">
    <source>
        <dbReference type="EMBL" id="MCZ8531897.1"/>
    </source>
</evidence>
<name>A0A9X3L667_9BACI</name>
<feature type="transmembrane region" description="Helical" evidence="1">
    <location>
        <begin position="26"/>
        <end position="47"/>
    </location>
</feature>
<accession>A0A9X3L667</accession>
<comment type="caution">
    <text evidence="2">The sequence shown here is derived from an EMBL/GenBank/DDBJ whole genome shotgun (WGS) entry which is preliminary data.</text>
</comment>
<gene>
    <name evidence="2" type="ORF">M9R61_00890</name>
</gene>
<reference evidence="2" key="1">
    <citation type="submission" date="2022-05" db="EMBL/GenBank/DDBJ databases">
        <authorList>
            <person name="Colautti A."/>
            <person name="Iacumin L."/>
        </authorList>
    </citation>
    <scope>NUCLEOTIDE SEQUENCE</scope>
    <source>
        <strain evidence="2">DSM 30747</strain>
    </source>
</reference>